<dbReference type="Gene3D" id="2.40.160.100">
    <property type="match status" value="1"/>
</dbReference>
<dbReference type="Proteomes" id="UP000032300">
    <property type="component" value="Chromosome"/>
</dbReference>
<reference evidence="2 3" key="1">
    <citation type="journal article" date="2015" name="Int. J. Syst. Evol. Microbiol.">
        <title>Sphingomonas hengshuiensis sp. nov., isolated from lake wetland.</title>
        <authorList>
            <person name="Wei S."/>
            <person name="Wang T."/>
            <person name="Liu H."/>
            <person name="Zhang C."/>
            <person name="Guo J."/>
            <person name="Wang Q."/>
            <person name="Liang K."/>
            <person name="Zhang Z."/>
        </authorList>
    </citation>
    <scope>NUCLEOTIDE SEQUENCE [LARGE SCALE GENOMIC DNA]</scope>
    <source>
        <strain evidence="2 3">WHSC-8</strain>
    </source>
</reference>
<dbReference type="Pfam" id="PF13372">
    <property type="entry name" value="Alginate_exp"/>
    <property type="match status" value="1"/>
</dbReference>
<protein>
    <recommendedName>
        <fullName evidence="1">Alginate export domain-containing protein</fullName>
    </recommendedName>
</protein>
<proteinExistence type="predicted"/>
<reference evidence="2 3" key="2">
    <citation type="submission" date="2015-02" db="EMBL/GenBank/DDBJ databases">
        <title>The complete genome of Sphingomonas hengshuiensis sp. WHSC-8 isolated from soil of Hengshui Lake.</title>
        <authorList>
            <person name="Wei S."/>
            <person name="Guo J."/>
            <person name="Su C."/>
            <person name="Wu R."/>
            <person name="Zhang Z."/>
            <person name="Liang K."/>
            <person name="Li H."/>
            <person name="Wang T."/>
            <person name="Liu H."/>
            <person name="Zhang C."/>
            <person name="Li Z."/>
            <person name="Wang Q."/>
            <person name="Meng J."/>
        </authorList>
    </citation>
    <scope>NUCLEOTIDE SEQUENCE [LARGE SCALE GENOMIC DNA]</scope>
    <source>
        <strain evidence="2 3">WHSC-8</strain>
    </source>
</reference>
<name>A0A7U5HVK5_9SPHN</name>
<dbReference type="EMBL" id="CP010836">
    <property type="protein sequence ID" value="AJP74372.1"/>
    <property type="molecule type" value="Genomic_DNA"/>
</dbReference>
<evidence type="ECO:0000313" key="2">
    <source>
        <dbReference type="EMBL" id="AJP74372.1"/>
    </source>
</evidence>
<dbReference type="InterPro" id="IPR053728">
    <property type="entry name" value="Alginate_Permeability_Chnl"/>
</dbReference>
<feature type="domain" description="Alginate export" evidence="1">
    <location>
        <begin position="56"/>
        <end position="434"/>
    </location>
</feature>
<organism evidence="2 3">
    <name type="scientific">Sphingomonas hengshuiensis</name>
    <dbReference type="NCBI Taxonomy" id="1609977"/>
    <lineage>
        <taxon>Bacteria</taxon>
        <taxon>Pseudomonadati</taxon>
        <taxon>Pseudomonadota</taxon>
        <taxon>Alphaproteobacteria</taxon>
        <taxon>Sphingomonadales</taxon>
        <taxon>Sphingomonadaceae</taxon>
        <taxon>Sphingomonas</taxon>
    </lineage>
</organism>
<evidence type="ECO:0000313" key="3">
    <source>
        <dbReference type="Proteomes" id="UP000032300"/>
    </source>
</evidence>
<dbReference type="InterPro" id="IPR025388">
    <property type="entry name" value="Alginate_export_dom"/>
</dbReference>
<sequence length="448" mass="48937">MLLGVPAARAQALPETVNWRYDEDWSGLRDRAQRPGAPWWLPAKYVPLDAAGRVTLTTGIDARVRYEGFTGNEWGSGAAPDDGYLWLRALPYADLHVGSLRAFVQPIAGYARGVRPISGPVDRTGVDLLQGFADLRLSLGSATLTVRGGRELVALGSERLVGARWGPNIPQAFDGLRAILDAGATRVQLLRLRPVQIGPGDFDDRTSTTKRLSGAYATTRLPIGSGDLYYLDAINRAAHFDQGSGREHRQSFGLRLFGAAGGLRWNWEAMVQRGRFAGAPIRAWSVASETGYRFAHAPLTPLVRLRANVVSGDRDPADRVLQTFDPLYPKGKYFGELSPLGPYNIVNLHPGVTFTLGHGVDLGLAAVRYWRESRGDGLYGVPGNLIRSGKGSRSRDIGEQAEVLIEWQANRALSFSASASLFRAGRFLRETGPARPIHMAAFETAYRF</sequence>
<dbReference type="KEGG" id="sphi:TS85_08400"/>
<keyword evidence="3" id="KW-1185">Reference proteome</keyword>
<gene>
    <name evidence="2" type="ORF">TS85_08400</name>
</gene>
<evidence type="ECO:0000259" key="1">
    <source>
        <dbReference type="Pfam" id="PF13372"/>
    </source>
</evidence>
<accession>A0A7U5HVK5</accession>
<dbReference type="OrthoDB" id="311329at2"/>
<dbReference type="AlphaFoldDB" id="A0A7U5HVK5"/>